<dbReference type="Gene3D" id="3.40.50.1820">
    <property type="entry name" value="alpha/beta hydrolase"/>
    <property type="match status" value="1"/>
</dbReference>
<gene>
    <name evidence="4" type="ORF">HUK83_18470</name>
</gene>
<keyword evidence="1" id="KW-0378">Hydrolase</keyword>
<dbReference type="AlphaFoldDB" id="A0A850NS32"/>
<dbReference type="InterPro" id="IPR050300">
    <property type="entry name" value="GDXG_lipolytic_enzyme"/>
</dbReference>
<evidence type="ECO:0000313" key="4">
    <source>
        <dbReference type="EMBL" id="NVN32313.1"/>
    </source>
</evidence>
<keyword evidence="2" id="KW-1133">Transmembrane helix</keyword>
<keyword evidence="2" id="KW-0812">Transmembrane</keyword>
<keyword evidence="2" id="KW-0472">Membrane</keyword>
<feature type="non-terminal residue" evidence="4">
    <location>
        <position position="123"/>
    </location>
</feature>
<comment type="caution">
    <text evidence="4">The sequence shown here is derived from an EMBL/GenBank/DDBJ whole genome shotgun (WGS) entry which is preliminary data.</text>
</comment>
<dbReference type="Proteomes" id="UP000565205">
    <property type="component" value="Unassembled WGS sequence"/>
</dbReference>
<organism evidence="4 5">
    <name type="scientific">Endobacter medicaginis</name>
    <dbReference type="NCBI Taxonomy" id="1181271"/>
    <lineage>
        <taxon>Bacteria</taxon>
        <taxon>Pseudomonadati</taxon>
        <taxon>Pseudomonadota</taxon>
        <taxon>Alphaproteobacteria</taxon>
        <taxon>Acetobacterales</taxon>
        <taxon>Acetobacteraceae</taxon>
        <taxon>Endobacter</taxon>
    </lineage>
</organism>
<protein>
    <submittedName>
        <fullName evidence="4">Carboxylesterase family protein</fullName>
    </submittedName>
</protein>
<accession>A0A850NS32</accession>
<dbReference type="PANTHER" id="PTHR48081:SF33">
    <property type="entry name" value="KYNURENINE FORMAMIDASE"/>
    <property type="match status" value="1"/>
</dbReference>
<sequence length="123" mass="13229">MVRTLGRQSHGLLLVLVAVPLLGVLGIALALAVAPLRSFNALVPYDRASRLVASGEAFGADPRQRLDLYAPARSASRPWPVIMFIHGGAWRSGDRRAYGWVGRALAARGFVVAVVGYRLVPQI</sequence>
<dbReference type="EMBL" id="JABXXQ010000770">
    <property type="protein sequence ID" value="NVN32313.1"/>
    <property type="molecule type" value="Genomic_DNA"/>
</dbReference>
<name>A0A850NS32_9PROT</name>
<evidence type="ECO:0000256" key="1">
    <source>
        <dbReference type="ARBA" id="ARBA00022801"/>
    </source>
</evidence>
<feature type="domain" description="BD-FAE-like" evidence="3">
    <location>
        <begin position="66"/>
        <end position="121"/>
    </location>
</feature>
<dbReference type="PANTHER" id="PTHR48081">
    <property type="entry name" value="AB HYDROLASE SUPERFAMILY PROTEIN C4A8.06C"/>
    <property type="match status" value="1"/>
</dbReference>
<feature type="transmembrane region" description="Helical" evidence="2">
    <location>
        <begin position="12"/>
        <end position="34"/>
    </location>
</feature>
<dbReference type="InterPro" id="IPR029058">
    <property type="entry name" value="AB_hydrolase_fold"/>
</dbReference>
<dbReference type="Pfam" id="PF20434">
    <property type="entry name" value="BD-FAE"/>
    <property type="match status" value="1"/>
</dbReference>
<evidence type="ECO:0000259" key="3">
    <source>
        <dbReference type="Pfam" id="PF20434"/>
    </source>
</evidence>
<reference evidence="4 5" key="1">
    <citation type="submission" date="2020-06" db="EMBL/GenBank/DDBJ databases">
        <title>Description of novel acetic acid bacteria.</title>
        <authorList>
            <person name="Sombolestani A."/>
        </authorList>
    </citation>
    <scope>NUCLEOTIDE SEQUENCE [LARGE SCALE GENOMIC DNA]</scope>
    <source>
        <strain evidence="4 5">LMG 26838</strain>
    </source>
</reference>
<proteinExistence type="predicted"/>
<dbReference type="SUPFAM" id="SSF53474">
    <property type="entry name" value="alpha/beta-Hydrolases"/>
    <property type="match status" value="1"/>
</dbReference>
<evidence type="ECO:0000313" key="5">
    <source>
        <dbReference type="Proteomes" id="UP000565205"/>
    </source>
</evidence>
<dbReference type="InterPro" id="IPR049492">
    <property type="entry name" value="BD-FAE-like_dom"/>
</dbReference>
<evidence type="ECO:0000256" key="2">
    <source>
        <dbReference type="SAM" id="Phobius"/>
    </source>
</evidence>
<dbReference type="GO" id="GO:0016787">
    <property type="term" value="F:hydrolase activity"/>
    <property type="evidence" value="ECO:0007669"/>
    <property type="project" value="UniProtKB-KW"/>
</dbReference>